<proteinExistence type="predicted"/>
<gene>
    <name evidence="2" type="ORF">TIFTF001_021335</name>
</gene>
<comment type="caution">
    <text evidence="2">The sequence shown here is derived from an EMBL/GenBank/DDBJ whole genome shotgun (WGS) entry which is preliminary data.</text>
</comment>
<protein>
    <submittedName>
        <fullName evidence="2">Uncharacterized protein</fullName>
    </submittedName>
</protein>
<name>A0AA88AGI4_FICCA</name>
<reference evidence="2" key="1">
    <citation type="submission" date="2023-07" db="EMBL/GenBank/DDBJ databases">
        <title>draft genome sequence of fig (Ficus carica).</title>
        <authorList>
            <person name="Takahashi T."/>
            <person name="Nishimura K."/>
        </authorList>
    </citation>
    <scope>NUCLEOTIDE SEQUENCE</scope>
</reference>
<evidence type="ECO:0000313" key="2">
    <source>
        <dbReference type="EMBL" id="GMN52189.1"/>
    </source>
</evidence>
<organism evidence="2 3">
    <name type="scientific">Ficus carica</name>
    <name type="common">Common fig</name>
    <dbReference type="NCBI Taxonomy" id="3494"/>
    <lineage>
        <taxon>Eukaryota</taxon>
        <taxon>Viridiplantae</taxon>
        <taxon>Streptophyta</taxon>
        <taxon>Embryophyta</taxon>
        <taxon>Tracheophyta</taxon>
        <taxon>Spermatophyta</taxon>
        <taxon>Magnoliopsida</taxon>
        <taxon>eudicotyledons</taxon>
        <taxon>Gunneridae</taxon>
        <taxon>Pentapetalae</taxon>
        <taxon>rosids</taxon>
        <taxon>fabids</taxon>
        <taxon>Rosales</taxon>
        <taxon>Moraceae</taxon>
        <taxon>Ficeae</taxon>
        <taxon>Ficus</taxon>
    </lineage>
</organism>
<evidence type="ECO:0000313" key="3">
    <source>
        <dbReference type="Proteomes" id="UP001187192"/>
    </source>
</evidence>
<feature type="region of interest" description="Disordered" evidence="1">
    <location>
        <begin position="24"/>
        <end position="44"/>
    </location>
</feature>
<evidence type="ECO:0000256" key="1">
    <source>
        <dbReference type="SAM" id="MobiDB-lite"/>
    </source>
</evidence>
<feature type="compositionally biased region" description="Basic and acidic residues" evidence="1">
    <location>
        <begin position="27"/>
        <end position="44"/>
    </location>
</feature>
<sequence>MLRESSVGRRFSSQFPTYAILPWATDDEPRRGKAKEPKKSPYQC</sequence>
<dbReference type="Proteomes" id="UP001187192">
    <property type="component" value="Unassembled WGS sequence"/>
</dbReference>
<dbReference type="EMBL" id="BTGU01000041">
    <property type="protein sequence ID" value="GMN52189.1"/>
    <property type="molecule type" value="Genomic_DNA"/>
</dbReference>
<keyword evidence="3" id="KW-1185">Reference proteome</keyword>
<accession>A0AA88AGI4</accession>
<dbReference type="AlphaFoldDB" id="A0AA88AGI4"/>